<keyword evidence="1" id="KW-0472">Membrane</keyword>
<dbReference type="EMBL" id="JBEPLW010000001">
    <property type="protein sequence ID" value="MET3574238.1"/>
    <property type="molecule type" value="Genomic_DNA"/>
</dbReference>
<sequence>MRLAELIGIVKENFYLAVVVVIALGVLFFLLNRSSMHHGKGDTKKRLVLLALFIGYLIMVIGVTFLNRGPGYTSNVDLSLFSSYREAWYLYSTRHWQFIYLNILMFVPFGILVPLLNPRFKQALWMIGAAMLFTLSIESLQLITGYGTFEADDLFNNLLGAVIGYGLTMGFLSLKEKKGVKSSLIYLTPLLVTVILFGSIFAYYHSKEYGNLSIVPANRADMKQAEVTTNVTLDGSRKTVPVYRAPSYTKERADEFAGEFFGRMKIDPAEIEDISYPDEGLYRVHGDSAYQLSFRFLDGSHSLTDFSLLDDGREPEDADEGKVKASLKKYGLEIPSEASFQRIDTGKYEWTVDQEASGNRLTDGELSVTYYNDGTVKEFDNRLVTYEKQKDVRIKSEQEAYQELLKGKFQTYLEDRKISSLQINDVKIRYTLDSKGYYQPVYAFESEVNGKEMNILVPGI</sequence>
<dbReference type="RefSeq" id="WP_354194249.1">
    <property type="nucleotide sequence ID" value="NZ_JBEPLW010000001.1"/>
</dbReference>
<comment type="caution">
    <text evidence="3">The sequence shown here is derived from an EMBL/GenBank/DDBJ whole genome shotgun (WGS) entry which is preliminary data.</text>
</comment>
<evidence type="ECO:0000256" key="1">
    <source>
        <dbReference type="SAM" id="Phobius"/>
    </source>
</evidence>
<feature type="transmembrane region" description="Helical" evidence="1">
    <location>
        <begin position="184"/>
        <end position="204"/>
    </location>
</feature>
<dbReference type="InterPro" id="IPR053150">
    <property type="entry name" value="Teicoplanin_resist-assoc"/>
</dbReference>
<accession>A0ABV2G7H3</accession>
<feature type="transmembrane region" description="Helical" evidence="1">
    <location>
        <begin position="98"/>
        <end position="116"/>
    </location>
</feature>
<feature type="transmembrane region" description="Helical" evidence="1">
    <location>
        <begin position="154"/>
        <end position="172"/>
    </location>
</feature>
<organism evidence="3 4">
    <name type="scientific">Bhargavaea ullalensis</name>
    <dbReference type="NCBI Taxonomy" id="1265685"/>
    <lineage>
        <taxon>Bacteria</taxon>
        <taxon>Bacillati</taxon>
        <taxon>Bacillota</taxon>
        <taxon>Bacilli</taxon>
        <taxon>Bacillales</taxon>
        <taxon>Caryophanaceae</taxon>
        <taxon>Bhargavaea</taxon>
    </lineage>
</organism>
<dbReference type="Proteomes" id="UP001549099">
    <property type="component" value="Unassembled WGS sequence"/>
</dbReference>
<reference evidence="3 4" key="1">
    <citation type="submission" date="2024-06" db="EMBL/GenBank/DDBJ databases">
        <title>Genomic Encyclopedia of Type Strains, Phase IV (KMG-IV): sequencing the most valuable type-strain genomes for metagenomic binning, comparative biology and taxonomic classification.</title>
        <authorList>
            <person name="Goeker M."/>
        </authorList>
    </citation>
    <scope>NUCLEOTIDE SEQUENCE [LARGE SCALE GENOMIC DNA]</scope>
    <source>
        <strain evidence="3 4">DSM 26128</strain>
    </source>
</reference>
<name>A0ABV2G7H3_9BACL</name>
<gene>
    <name evidence="3" type="ORF">ABID49_000114</name>
</gene>
<dbReference type="Pfam" id="PF04892">
    <property type="entry name" value="VanZ"/>
    <property type="match status" value="1"/>
</dbReference>
<evidence type="ECO:0000313" key="3">
    <source>
        <dbReference type="EMBL" id="MET3574238.1"/>
    </source>
</evidence>
<feature type="domain" description="VanZ-like" evidence="2">
    <location>
        <begin position="53"/>
        <end position="169"/>
    </location>
</feature>
<feature type="transmembrane region" description="Helical" evidence="1">
    <location>
        <begin position="47"/>
        <end position="66"/>
    </location>
</feature>
<keyword evidence="1" id="KW-1133">Transmembrane helix</keyword>
<protein>
    <submittedName>
        <fullName evidence="3">Glycopeptide antibiotics resistance protein</fullName>
    </submittedName>
</protein>
<dbReference type="PANTHER" id="PTHR36834:SF1">
    <property type="entry name" value="INTEGRAL MEMBRANE PROTEIN"/>
    <property type="match status" value="1"/>
</dbReference>
<keyword evidence="1" id="KW-0812">Transmembrane</keyword>
<evidence type="ECO:0000259" key="2">
    <source>
        <dbReference type="Pfam" id="PF04892"/>
    </source>
</evidence>
<keyword evidence="4" id="KW-1185">Reference proteome</keyword>
<feature type="transmembrane region" description="Helical" evidence="1">
    <location>
        <begin position="14"/>
        <end position="31"/>
    </location>
</feature>
<dbReference type="PANTHER" id="PTHR36834">
    <property type="entry name" value="MEMBRANE PROTEIN-RELATED"/>
    <property type="match status" value="1"/>
</dbReference>
<dbReference type="InterPro" id="IPR006976">
    <property type="entry name" value="VanZ-like"/>
</dbReference>
<evidence type="ECO:0000313" key="4">
    <source>
        <dbReference type="Proteomes" id="UP001549099"/>
    </source>
</evidence>
<feature type="transmembrane region" description="Helical" evidence="1">
    <location>
        <begin position="123"/>
        <end position="142"/>
    </location>
</feature>
<proteinExistence type="predicted"/>